<comment type="caution">
    <text evidence="1">The sequence shown here is derived from an EMBL/GenBank/DDBJ whole genome shotgun (WGS) entry which is preliminary data.</text>
</comment>
<organism evidence="1 2">
    <name type="scientific">Aldrovandia affinis</name>
    <dbReference type="NCBI Taxonomy" id="143900"/>
    <lineage>
        <taxon>Eukaryota</taxon>
        <taxon>Metazoa</taxon>
        <taxon>Chordata</taxon>
        <taxon>Craniata</taxon>
        <taxon>Vertebrata</taxon>
        <taxon>Euteleostomi</taxon>
        <taxon>Actinopterygii</taxon>
        <taxon>Neopterygii</taxon>
        <taxon>Teleostei</taxon>
        <taxon>Notacanthiformes</taxon>
        <taxon>Halosauridae</taxon>
        <taxon>Aldrovandia</taxon>
    </lineage>
</organism>
<gene>
    <name evidence="1" type="ORF">AAFF_G00190950</name>
</gene>
<evidence type="ECO:0000313" key="2">
    <source>
        <dbReference type="Proteomes" id="UP001221898"/>
    </source>
</evidence>
<proteinExistence type="predicted"/>
<name>A0AAD7RJB3_9TELE</name>
<protein>
    <submittedName>
        <fullName evidence="1">Uncharacterized protein</fullName>
    </submittedName>
</protein>
<dbReference type="EMBL" id="JAINUG010000255">
    <property type="protein sequence ID" value="KAJ8385218.1"/>
    <property type="molecule type" value="Genomic_DNA"/>
</dbReference>
<dbReference type="Proteomes" id="UP001221898">
    <property type="component" value="Unassembled WGS sequence"/>
</dbReference>
<reference evidence="1" key="1">
    <citation type="journal article" date="2023" name="Science">
        <title>Genome structures resolve the early diversification of teleost fishes.</title>
        <authorList>
            <person name="Parey E."/>
            <person name="Louis A."/>
            <person name="Montfort J."/>
            <person name="Bouchez O."/>
            <person name="Roques C."/>
            <person name="Iampietro C."/>
            <person name="Lluch J."/>
            <person name="Castinel A."/>
            <person name="Donnadieu C."/>
            <person name="Desvignes T."/>
            <person name="Floi Bucao C."/>
            <person name="Jouanno E."/>
            <person name="Wen M."/>
            <person name="Mejri S."/>
            <person name="Dirks R."/>
            <person name="Jansen H."/>
            <person name="Henkel C."/>
            <person name="Chen W.J."/>
            <person name="Zahm M."/>
            <person name="Cabau C."/>
            <person name="Klopp C."/>
            <person name="Thompson A.W."/>
            <person name="Robinson-Rechavi M."/>
            <person name="Braasch I."/>
            <person name="Lecointre G."/>
            <person name="Bobe J."/>
            <person name="Postlethwait J.H."/>
            <person name="Berthelot C."/>
            <person name="Roest Crollius H."/>
            <person name="Guiguen Y."/>
        </authorList>
    </citation>
    <scope>NUCLEOTIDE SEQUENCE</scope>
    <source>
        <strain evidence="1">NC1722</strain>
    </source>
</reference>
<sequence>MSEPPLSLSEEESGLLSAVETGTGLAGGQFRCAGPVVLISHRLAQNRGELDPAVGLQNILLHGSRTSSNVGGDGRVGRRRFFP</sequence>
<dbReference type="AlphaFoldDB" id="A0AAD7RJB3"/>
<keyword evidence="2" id="KW-1185">Reference proteome</keyword>
<accession>A0AAD7RJB3</accession>
<evidence type="ECO:0000313" key="1">
    <source>
        <dbReference type="EMBL" id="KAJ8385218.1"/>
    </source>
</evidence>